<organism evidence="2 3">
    <name type="scientific">Desulfotalea psychrophila (strain LSv54 / DSM 12343)</name>
    <dbReference type="NCBI Taxonomy" id="177439"/>
    <lineage>
        <taxon>Bacteria</taxon>
        <taxon>Pseudomonadati</taxon>
        <taxon>Thermodesulfobacteriota</taxon>
        <taxon>Desulfobulbia</taxon>
        <taxon>Desulfobulbales</taxon>
        <taxon>Desulfocapsaceae</taxon>
        <taxon>Desulfotalea</taxon>
    </lineage>
</organism>
<name>Q6ALC8_DESPS</name>
<dbReference type="EMBL" id="CR522870">
    <property type="protein sequence ID" value="CAG36847.1"/>
    <property type="molecule type" value="Genomic_DNA"/>
</dbReference>
<reference evidence="3" key="1">
    <citation type="journal article" date="2004" name="Environ. Microbiol.">
        <title>The genome of Desulfotalea psychrophila, a sulfate-reducing bacterium from permanently cold Arctic sediments.</title>
        <authorList>
            <person name="Rabus R."/>
            <person name="Ruepp A."/>
            <person name="Frickey T."/>
            <person name="Rattei T."/>
            <person name="Fartmann B."/>
            <person name="Stark M."/>
            <person name="Bauer M."/>
            <person name="Zibat A."/>
            <person name="Lombardot T."/>
            <person name="Becker I."/>
            <person name="Amann J."/>
            <person name="Gellner K."/>
            <person name="Teeling H."/>
            <person name="Leuschner W.D."/>
            <person name="Gloeckner F.-O."/>
            <person name="Lupas A.N."/>
            <person name="Amann R."/>
            <person name="Klenk H.-P."/>
        </authorList>
    </citation>
    <scope>NUCLEOTIDE SEQUENCE [LARGE SCALE GENOMIC DNA]</scope>
    <source>
        <strain evidence="3">DSM 12343 / LSv54</strain>
    </source>
</reference>
<keyword evidence="1" id="KW-0812">Transmembrane</keyword>
<keyword evidence="1" id="KW-0472">Membrane</keyword>
<dbReference type="STRING" id="177439.DP2118"/>
<dbReference type="KEGG" id="dps:DP2118"/>
<dbReference type="OrthoDB" id="1753856at2"/>
<proteinExistence type="predicted"/>
<feature type="transmembrane region" description="Helical" evidence="1">
    <location>
        <begin position="48"/>
        <end position="72"/>
    </location>
</feature>
<feature type="transmembrane region" description="Helical" evidence="1">
    <location>
        <begin position="79"/>
        <end position="96"/>
    </location>
</feature>
<evidence type="ECO:0000313" key="2">
    <source>
        <dbReference type="EMBL" id="CAG36847.1"/>
    </source>
</evidence>
<accession>Q6ALC8</accession>
<dbReference type="RefSeq" id="WP_011189359.1">
    <property type="nucleotide sequence ID" value="NC_006138.1"/>
</dbReference>
<sequence length="128" mass="15047">MTKKISIALIGIELLMLLALVVLEYFSSYRAGIMHHLYYKKRYYLTSLYQQGWLSSHLLAILAFTLVVTLCTHGRRLELLRYGTVLLLLLFSYFLMRELNVYAHLLMVLEGCLLLETLRVLFFLPREK</sequence>
<gene>
    <name evidence="2" type="ordered locus">DP2118</name>
</gene>
<feature type="transmembrane region" description="Helical" evidence="1">
    <location>
        <begin position="7"/>
        <end position="28"/>
    </location>
</feature>
<evidence type="ECO:0000256" key="1">
    <source>
        <dbReference type="SAM" id="Phobius"/>
    </source>
</evidence>
<keyword evidence="1" id="KW-1133">Transmembrane helix</keyword>
<feature type="transmembrane region" description="Helical" evidence="1">
    <location>
        <begin position="102"/>
        <end position="124"/>
    </location>
</feature>
<protein>
    <submittedName>
        <fullName evidence="2">Uncharacterized protein</fullName>
    </submittedName>
</protein>
<dbReference type="HOGENOM" id="CLU_1956067_0_0_7"/>
<evidence type="ECO:0000313" key="3">
    <source>
        <dbReference type="Proteomes" id="UP000000602"/>
    </source>
</evidence>
<dbReference type="AlphaFoldDB" id="Q6ALC8"/>
<dbReference type="Proteomes" id="UP000000602">
    <property type="component" value="Chromosome"/>
</dbReference>
<keyword evidence="3" id="KW-1185">Reference proteome</keyword>